<evidence type="ECO:0008006" key="3">
    <source>
        <dbReference type="Google" id="ProtNLM"/>
    </source>
</evidence>
<dbReference type="SUPFAM" id="SSF52540">
    <property type="entry name" value="P-loop containing nucleoside triphosphate hydrolases"/>
    <property type="match status" value="1"/>
</dbReference>
<gene>
    <name evidence="1" type="ORF">E3C22_12860</name>
</gene>
<protein>
    <recommendedName>
        <fullName evidence="3">Sulfotransferase family protein</fullName>
    </recommendedName>
</protein>
<sequence length="264" mass="30138">MSRQILIVGYHRSGTSAMAQNCHAASMFLGENLLAASTTNIYGHFEDTDFVSINQALLQLNYEGWYLSSEFVPVIPRKMRTVASDMIAKRDAEYEFWGFKDPRVCVLLDFWNSVLPDPRYLICLRHYRGCIESVVRRGLKDVYGARERAAAILAAEAFNHDAICMNWCVYMSNVLRLLRHHSDKCIAIEVERLDPTFSLSSLMNQRFHIDLTPITIGQTFDPSIYKKATKSTVDVSPWLLEYAERLWGELCLYSTDAETLKASA</sequence>
<reference evidence="1 2" key="1">
    <citation type="submission" date="2019-03" db="EMBL/GenBank/DDBJ databases">
        <title>Jiella endophytica sp. nov., a novel endophytic bacterium isolated from root of Ficus microcarpa Linn. f.</title>
        <authorList>
            <person name="Tuo L."/>
        </authorList>
    </citation>
    <scope>NUCLEOTIDE SEQUENCE [LARGE SCALE GENOMIC DNA]</scope>
    <source>
        <strain evidence="1 2">CBS5Q-3</strain>
    </source>
</reference>
<dbReference type="Proteomes" id="UP000298179">
    <property type="component" value="Unassembled WGS sequence"/>
</dbReference>
<dbReference type="Gene3D" id="3.40.50.300">
    <property type="entry name" value="P-loop containing nucleotide triphosphate hydrolases"/>
    <property type="match status" value="1"/>
</dbReference>
<dbReference type="Pfam" id="PF13469">
    <property type="entry name" value="Sulfotransfer_3"/>
    <property type="match status" value="1"/>
</dbReference>
<dbReference type="InterPro" id="IPR027417">
    <property type="entry name" value="P-loop_NTPase"/>
</dbReference>
<name>A0A4Y8RJT4_9HYPH</name>
<dbReference type="EMBL" id="SOZD01000003">
    <property type="protein sequence ID" value="TFF23309.1"/>
    <property type="molecule type" value="Genomic_DNA"/>
</dbReference>
<dbReference type="AlphaFoldDB" id="A0A4Y8RJT4"/>
<evidence type="ECO:0000313" key="1">
    <source>
        <dbReference type="EMBL" id="TFF23309.1"/>
    </source>
</evidence>
<dbReference type="RefSeq" id="WP_134762415.1">
    <property type="nucleotide sequence ID" value="NZ_SOZD01000003.1"/>
</dbReference>
<comment type="caution">
    <text evidence="1">The sequence shown here is derived from an EMBL/GenBank/DDBJ whole genome shotgun (WGS) entry which is preliminary data.</text>
</comment>
<organism evidence="1 2">
    <name type="scientific">Jiella endophytica</name>
    <dbReference type="NCBI Taxonomy" id="2558362"/>
    <lineage>
        <taxon>Bacteria</taxon>
        <taxon>Pseudomonadati</taxon>
        <taxon>Pseudomonadota</taxon>
        <taxon>Alphaproteobacteria</taxon>
        <taxon>Hyphomicrobiales</taxon>
        <taxon>Aurantimonadaceae</taxon>
        <taxon>Jiella</taxon>
    </lineage>
</organism>
<dbReference type="OrthoDB" id="9816424at2"/>
<accession>A0A4Y8RJT4</accession>
<keyword evidence="2" id="KW-1185">Reference proteome</keyword>
<evidence type="ECO:0000313" key="2">
    <source>
        <dbReference type="Proteomes" id="UP000298179"/>
    </source>
</evidence>
<proteinExistence type="predicted"/>